<dbReference type="PROSITE" id="PS51858">
    <property type="entry name" value="PPPDE"/>
    <property type="match status" value="1"/>
</dbReference>
<proteinExistence type="predicted"/>
<feature type="coiled-coil region" evidence="1">
    <location>
        <begin position="94"/>
        <end position="128"/>
    </location>
</feature>
<dbReference type="GO" id="GO:0008233">
    <property type="term" value="F:peptidase activity"/>
    <property type="evidence" value="ECO:0007669"/>
    <property type="project" value="InterPro"/>
</dbReference>
<organism evidence="3">
    <name type="scientific">Aedes pseudoscutellaris reovirus</name>
    <name type="common">ApRV</name>
    <dbReference type="NCBI Taxonomy" id="341721"/>
    <lineage>
        <taxon>Viruses</taxon>
        <taxon>Riboviria</taxon>
        <taxon>Orthornavirae</taxon>
        <taxon>Duplornaviricota</taxon>
        <taxon>Resentoviricetes</taxon>
        <taxon>Reovirales</taxon>
        <taxon>Spinareoviridae</taxon>
        <taxon>Dinovernavirus</taxon>
    </lineage>
</organism>
<protein>
    <submittedName>
        <fullName evidence="3">VP1</fullName>
    </submittedName>
</protein>
<sequence length="1189" mass="135177">MDEILYNDNVMINNDEDMSVGVINRQMITDETIVNIQTRLKQLQVNNDSDLEDYINARKSLIELLNMRKGYIPDVLSGLSVDRLNNIDVLFQKLNNCEQSLIKHDVTLNQLRNEVNSLKTENEYIVRLNDINAKKAKLFDSFNEKYEDDVGPMYVYVVSDDIRDAAVYLSYMMRMIFTFENDILESNFIVSDSLYIGDTILNVTLSEDIQHGNRTVYVTMGDISERFEIYEREYIEVYFTRHVYKIINNVISYTTALVIIKRTVENISIPSQIISTILCQKQSNSSIVTKDISKSLVCNFKLNAETELYILLPTLIPDSYSMDTLSNQEFLMYISDLYAFNLLQEILDALYIDQLEKGLENEDNRAIEQLTLQNSQSIRYILNTLQYVPLYKPYNILIENGIVNSIEYAAPLMYIKNEYVSKNITRTSDKYTTDCVIGAHVLSASNMDALPGTAFKQKLIMNTQSVVIQENPIYEDTDIIIYAVCVISRDYDDIVCGSGYTYTASNMFDNRSEFIRMNGCLADAIPIKTSTVVKCTYSLIEANRIGLLYNKTRTNVKIKQILICFKNSFSVPTSINIAMDVKVQCLKKTETLSITQSKPSQILLENGTSYFGIICDMNFSSDYVFDGNEFINFTLRPNVSISGKKELVMFGRQGGGMQVSEMFRHKQDSFEYSIKVGLTCNSTQIGLGQWFELFSTLIQGEFIGNIDTLRESTVKGIHNVYDFADVREFLHEYKISIVKLSLQCLRAMSAGVQDVIVAYSHALANIDALVLDITVEMNEFSNRLTTLEDKVKDIEKWIQNQIDSQNTTIWGSLLDTFVNLIISTALGYVTAGIGVLVTKISVAVLSFTSRALTSIARGLQAAGHKVSTLFKLHITQPFLNGAHSLKLLTRKFNVVQGNLTKYERKYITALELSEANNYAAIAKYLKNLNPEIKLAEAINHKLTYSSRYVNPVFKLGNEVMSTVEINYHGLTAIGKLPQLRSPTKKLLSSDFGTTLIKRNKAPAHAYMVITDVDVRSEYDLVTKYILGVSEGFTSTTKQVTAGSFKLQYEFRKHPTTNKTTVSFSTYQDTGYTSEEVKLLFNRYFKNRNDITDANHQWELLSSKFLSLQTSTLNSQRFVLPTSHRTTALYEAFKNTRRFDYNLLTNNCQNFCQDSLNWLENGVINGSLIQHSDQLAIKYVNALRGDLSLI</sequence>
<evidence type="ECO:0000259" key="2">
    <source>
        <dbReference type="PROSITE" id="PS51858"/>
    </source>
</evidence>
<feature type="domain" description="PPPDE" evidence="2">
    <location>
        <begin position="981"/>
        <end position="1187"/>
    </location>
</feature>
<dbReference type="EMBL" id="LC496848">
    <property type="protein sequence ID" value="BBN21016.1"/>
    <property type="molecule type" value="Genomic_RNA"/>
</dbReference>
<reference evidence="3" key="1">
    <citation type="journal article" date="2020" name="Viruses">
        <title>Entomological Assessment of the Status and Risk of Mosquito-borne Arboviral Transmission in Ghana.</title>
        <authorList>
            <person name="Amoa-Bosompem M."/>
            <person name="Kobayashi D."/>
            <person name="Murota K."/>
            <person name="Faizah A.N."/>
            <person name="Itokawa K."/>
            <person name="Fujita R."/>
            <person name="Osei J.H.N."/>
            <person name="Agbosu E."/>
            <person name="Pratt D."/>
            <person name="Kimura S."/>
            <person name="Kwofie K.D."/>
            <person name="Ohashi M."/>
            <person name="Bonney J.H.K."/>
            <person name="Dadzie S."/>
            <person name="Sasaki T."/>
            <person name="Ohta N."/>
            <person name="Isawa H."/>
            <person name="Sawabe K."/>
            <person name="Iwanaga S."/>
        </authorList>
    </citation>
    <scope>NUCLEOTIDE SEQUENCE</scope>
    <source>
        <strain evidence="3">15AC18</strain>
    </source>
</reference>
<dbReference type="InterPro" id="IPR008580">
    <property type="entry name" value="PPPDE_dom"/>
</dbReference>
<organismHost>
    <name type="scientific">Aedes pseudoscutellaris</name>
    <name type="common">Mosquito</name>
    <name type="synonym">Stegomyia pseudoscutellaris</name>
    <dbReference type="NCBI Taxonomy" id="316597"/>
</organismHost>
<evidence type="ECO:0000313" key="3">
    <source>
        <dbReference type="EMBL" id="BBN21016.1"/>
    </source>
</evidence>
<accession>A0A679DYJ8</accession>
<name>A0A679DYJ8_APRV</name>
<evidence type="ECO:0000256" key="1">
    <source>
        <dbReference type="SAM" id="Coils"/>
    </source>
</evidence>
<keyword evidence="1" id="KW-0175">Coiled coil</keyword>